<dbReference type="Gene3D" id="3.30.70.330">
    <property type="match status" value="1"/>
</dbReference>
<dbReference type="InterPro" id="IPR012677">
    <property type="entry name" value="Nucleotide-bd_a/b_plait_sf"/>
</dbReference>
<dbReference type="PROSITE" id="PS50102">
    <property type="entry name" value="RRM"/>
    <property type="match status" value="1"/>
</dbReference>
<feature type="coiled-coil region" evidence="6">
    <location>
        <begin position="126"/>
        <end position="160"/>
    </location>
</feature>
<reference evidence="9" key="1">
    <citation type="journal article" date="2022" name="bioRxiv">
        <title>Genomics of Preaxostyla Flagellates Illuminates Evolutionary Transitions and the Path Towards Mitochondrial Loss.</title>
        <authorList>
            <person name="Novak L.V.F."/>
            <person name="Treitli S.C."/>
            <person name="Pyrih J."/>
            <person name="Halakuc P."/>
            <person name="Pipaliya S.V."/>
            <person name="Vacek V."/>
            <person name="Brzon O."/>
            <person name="Soukal P."/>
            <person name="Eme L."/>
            <person name="Dacks J.B."/>
            <person name="Karnkowska A."/>
            <person name="Elias M."/>
            <person name="Hampl V."/>
        </authorList>
    </citation>
    <scope>NUCLEOTIDE SEQUENCE</scope>
    <source>
        <strain evidence="9">RCP-MX</strain>
    </source>
</reference>
<keyword evidence="10" id="KW-1185">Reference proteome</keyword>
<protein>
    <submittedName>
        <fullName evidence="9">Pre-rrna-processing protein esf2</fullName>
    </submittedName>
</protein>
<dbReference type="PANTHER" id="PTHR12311">
    <property type="entry name" value="ACTIVATOR OF BASAL TRANSCRIPTION 1"/>
    <property type="match status" value="1"/>
</dbReference>
<feature type="region of interest" description="Disordered" evidence="7">
    <location>
        <begin position="164"/>
        <end position="247"/>
    </location>
</feature>
<evidence type="ECO:0000256" key="6">
    <source>
        <dbReference type="SAM" id="Coils"/>
    </source>
</evidence>
<evidence type="ECO:0000313" key="9">
    <source>
        <dbReference type="EMBL" id="KAJ4462189.1"/>
    </source>
</evidence>
<feature type="compositionally biased region" description="Basic and acidic residues" evidence="7">
    <location>
        <begin position="199"/>
        <end position="216"/>
    </location>
</feature>
<dbReference type="PANTHER" id="PTHR12311:SF7">
    <property type="entry name" value="ACTIVATOR OF BASAL TRANSCRIPTION 1"/>
    <property type="match status" value="1"/>
</dbReference>
<dbReference type="CDD" id="cd12263">
    <property type="entry name" value="RRM_ABT1_like"/>
    <property type="match status" value="1"/>
</dbReference>
<comment type="subcellular location">
    <subcellularLocation>
        <location evidence="1">Nucleus</location>
        <location evidence="1">Nucleolus</location>
    </subcellularLocation>
</comment>
<sequence>MMNPEEVAAFNAEQEKRGVVYLSRIPPFMKPEKIRFLLSQFGEIDHVYLTPENPAVRNARKEAGGNRKLKYTEGWVEFLDKKLARRVAESLNNTAIGGKKAFYKHDLWNIKYLPRFKWHHLTERLAAEKQERQQRLEARMRQATKEIEHHQTRADMARNMLQRQKRLATKQPKEAGEGASAPAAEATATATQGAALPAKRPERTFRQRRAREEKLLDPALLGMVMGGAKAEKQQKKARLDPSPQEDQ</sequence>
<evidence type="ECO:0000256" key="7">
    <source>
        <dbReference type="SAM" id="MobiDB-lite"/>
    </source>
</evidence>
<name>A0ABQ8UST1_9EUKA</name>
<keyword evidence="6" id="KW-0175">Coiled coil</keyword>
<keyword evidence="4" id="KW-0539">Nucleus</keyword>
<feature type="compositionally biased region" description="Low complexity" evidence="7">
    <location>
        <begin position="177"/>
        <end position="198"/>
    </location>
</feature>
<dbReference type="InterPro" id="IPR034353">
    <property type="entry name" value="ABT1/ESF2_RRM"/>
</dbReference>
<dbReference type="Proteomes" id="UP001141327">
    <property type="component" value="Unassembled WGS sequence"/>
</dbReference>
<feature type="compositionally biased region" description="Basic and acidic residues" evidence="7">
    <location>
        <begin position="229"/>
        <end position="239"/>
    </location>
</feature>
<proteinExistence type="inferred from homology"/>
<evidence type="ECO:0000313" key="10">
    <source>
        <dbReference type="Proteomes" id="UP001141327"/>
    </source>
</evidence>
<feature type="domain" description="RRM" evidence="8">
    <location>
        <begin position="18"/>
        <end position="100"/>
    </location>
</feature>
<dbReference type="SUPFAM" id="SSF54928">
    <property type="entry name" value="RNA-binding domain, RBD"/>
    <property type="match status" value="1"/>
</dbReference>
<accession>A0ABQ8UST1</accession>
<evidence type="ECO:0000256" key="2">
    <source>
        <dbReference type="ARBA" id="ARBA00005819"/>
    </source>
</evidence>
<evidence type="ECO:0000256" key="5">
    <source>
        <dbReference type="PROSITE-ProRule" id="PRU00176"/>
    </source>
</evidence>
<evidence type="ECO:0000259" key="8">
    <source>
        <dbReference type="PROSITE" id="PS50102"/>
    </source>
</evidence>
<evidence type="ECO:0000256" key="4">
    <source>
        <dbReference type="ARBA" id="ARBA00023242"/>
    </source>
</evidence>
<comment type="similarity">
    <text evidence="2">Belongs to the ESF2/ABP1 family.</text>
</comment>
<dbReference type="InterPro" id="IPR039119">
    <property type="entry name" value="ABT1/Esf2"/>
</dbReference>
<keyword evidence="3 5" id="KW-0694">RNA-binding</keyword>
<comment type="caution">
    <text evidence="9">The sequence shown here is derived from an EMBL/GenBank/DDBJ whole genome shotgun (WGS) entry which is preliminary data.</text>
</comment>
<evidence type="ECO:0000256" key="1">
    <source>
        <dbReference type="ARBA" id="ARBA00004604"/>
    </source>
</evidence>
<dbReference type="EMBL" id="JAPMOS010000004">
    <property type="protein sequence ID" value="KAJ4462189.1"/>
    <property type="molecule type" value="Genomic_DNA"/>
</dbReference>
<dbReference type="InterPro" id="IPR035979">
    <property type="entry name" value="RBD_domain_sf"/>
</dbReference>
<gene>
    <name evidence="9" type="ORF">PAPYR_1375</name>
</gene>
<organism evidence="9 10">
    <name type="scientific">Paratrimastix pyriformis</name>
    <dbReference type="NCBI Taxonomy" id="342808"/>
    <lineage>
        <taxon>Eukaryota</taxon>
        <taxon>Metamonada</taxon>
        <taxon>Preaxostyla</taxon>
        <taxon>Paratrimastigidae</taxon>
        <taxon>Paratrimastix</taxon>
    </lineage>
</organism>
<dbReference type="InterPro" id="IPR000504">
    <property type="entry name" value="RRM_dom"/>
</dbReference>
<evidence type="ECO:0000256" key="3">
    <source>
        <dbReference type="ARBA" id="ARBA00022884"/>
    </source>
</evidence>